<feature type="domain" description="EF-hand" evidence="2">
    <location>
        <begin position="96"/>
        <end position="125"/>
    </location>
</feature>
<feature type="signal peptide" evidence="1">
    <location>
        <begin position="1"/>
        <end position="23"/>
    </location>
</feature>
<evidence type="ECO:0000313" key="4">
    <source>
        <dbReference type="Proteomes" id="UP000509367"/>
    </source>
</evidence>
<dbReference type="Gene3D" id="1.10.238.10">
    <property type="entry name" value="EF-hand"/>
    <property type="match status" value="2"/>
</dbReference>
<dbReference type="PROSITE" id="PS00018">
    <property type="entry name" value="EF_HAND_1"/>
    <property type="match status" value="2"/>
</dbReference>
<reference evidence="3 4" key="1">
    <citation type="submission" date="2020-06" db="EMBL/GenBank/DDBJ databases">
        <title>Oricola thermophila sp. nov. isolated from a tidal sediments.</title>
        <authorList>
            <person name="Kwon K.K."/>
            <person name="Yang S.-H."/>
            <person name="Park M.-J."/>
        </authorList>
    </citation>
    <scope>NUCLEOTIDE SEQUENCE [LARGE SCALE GENOMIC DNA]</scope>
    <source>
        <strain evidence="3 4">MEBiC13590</strain>
    </source>
</reference>
<keyword evidence="1" id="KW-0732">Signal</keyword>
<dbReference type="SUPFAM" id="SSF47473">
    <property type="entry name" value="EF-hand"/>
    <property type="match status" value="1"/>
</dbReference>
<accession>A0A6N1VEJ3</accession>
<evidence type="ECO:0000313" key="3">
    <source>
        <dbReference type="EMBL" id="QKV19381.1"/>
    </source>
</evidence>
<dbReference type="RefSeq" id="WP_175277273.1">
    <property type="nucleotide sequence ID" value="NZ_CP054836.1"/>
</dbReference>
<evidence type="ECO:0000256" key="1">
    <source>
        <dbReference type="SAM" id="SignalP"/>
    </source>
</evidence>
<dbReference type="InterPro" id="IPR011992">
    <property type="entry name" value="EF-hand-dom_pair"/>
</dbReference>
<dbReference type="Proteomes" id="UP000509367">
    <property type="component" value="Chromosome"/>
</dbReference>
<dbReference type="Pfam" id="PF13202">
    <property type="entry name" value="EF-hand_5"/>
    <property type="match status" value="3"/>
</dbReference>
<evidence type="ECO:0000259" key="2">
    <source>
        <dbReference type="PROSITE" id="PS50222"/>
    </source>
</evidence>
<dbReference type="GO" id="GO:0005509">
    <property type="term" value="F:calcium ion binding"/>
    <property type="evidence" value="ECO:0007669"/>
    <property type="project" value="InterPro"/>
</dbReference>
<dbReference type="PROSITE" id="PS50222">
    <property type="entry name" value="EF_HAND_2"/>
    <property type="match status" value="1"/>
</dbReference>
<keyword evidence="4" id="KW-1185">Reference proteome</keyword>
<name>A0A6N1VEJ3_9HYPH</name>
<gene>
    <name evidence="3" type="ORF">HTY61_13390</name>
</gene>
<feature type="chain" id="PRO_5026874030" description="EF-hand domain-containing protein" evidence="1">
    <location>
        <begin position="24"/>
        <end position="188"/>
    </location>
</feature>
<organism evidence="3 4">
    <name type="scientific">Oricola thermophila</name>
    <dbReference type="NCBI Taxonomy" id="2742145"/>
    <lineage>
        <taxon>Bacteria</taxon>
        <taxon>Pseudomonadati</taxon>
        <taxon>Pseudomonadota</taxon>
        <taxon>Alphaproteobacteria</taxon>
        <taxon>Hyphomicrobiales</taxon>
        <taxon>Ahrensiaceae</taxon>
        <taxon>Oricola</taxon>
    </lineage>
</organism>
<proteinExistence type="predicted"/>
<dbReference type="EMBL" id="CP054836">
    <property type="protein sequence ID" value="QKV19381.1"/>
    <property type="molecule type" value="Genomic_DNA"/>
</dbReference>
<sequence length="188" mass="19963">MKALSIVAGAVCAALLLSAPASAEGGPRARMAVAYLFKNADLNANGVLDPAELAEMRMRAFERADADGDGKISRAERDRASDRRARRAEMAWLAGEERLDRLDADGDGAISRAEFASAPRPGFALVDTNADGALDRAESSGSWPHLPRRADRNGRERMQAMKPKGFPPAAAVAGSTGGVYNPAVTRNW</sequence>
<protein>
    <recommendedName>
        <fullName evidence="2">EF-hand domain-containing protein</fullName>
    </recommendedName>
</protein>
<dbReference type="AlphaFoldDB" id="A0A6N1VEJ3"/>
<dbReference type="InterPro" id="IPR018247">
    <property type="entry name" value="EF_Hand_1_Ca_BS"/>
</dbReference>
<dbReference type="InterPro" id="IPR002048">
    <property type="entry name" value="EF_hand_dom"/>
</dbReference>
<dbReference type="KEGG" id="orm:HTY61_13390"/>